<evidence type="ECO:0000256" key="5">
    <source>
        <dbReference type="ARBA" id="ARBA00023136"/>
    </source>
</evidence>
<feature type="transmembrane region" description="Helical" evidence="6">
    <location>
        <begin position="175"/>
        <end position="194"/>
    </location>
</feature>
<dbReference type="InterPro" id="IPR005828">
    <property type="entry name" value="MFS_sugar_transport-like"/>
</dbReference>
<dbReference type="GO" id="GO:0022857">
    <property type="term" value="F:transmembrane transporter activity"/>
    <property type="evidence" value="ECO:0007669"/>
    <property type="project" value="InterPro"/>
</dbReference>
<evidence type="ECO:0000256" key="1">
    <source>
        <dbReference type="ARBA" id="ARBA00004651"/>
    </source>
</evidence>
<name>A0A660KSR2_9BACL</name>
<organism evidence="8 9">
    <name type="scientific">Brockia lithotrophica</name>
    <dbReference type="NCBI Taxonomy" id="933949"/>
    <lineage>
        <taxon>Bacteria</taxon>
        <taxon>Bacillati</taxon>
        <taxon>Bacillota</taxon>
        <taxon>Bacilli</taxon>
        <taxon>Bacillales</taxon>
        <taxon>Bacillales Family X. Incertae Sedis</taxon>
        <taxon>Brockia</taxon>
    </lineage>
</organism>
<feature type="transmembrane region" description="Helical" evidence="6">
    <location>
        <begin position="141"/>
        <end position="163"/>
    </location>
</feature>
<evidence type="ECO:0000256" key="2">
    <source>
        <dbReference type="ARBA" id="ARBA00022448"/>
    </source>
</evidence>
<evidence type="ECO:0000313" key="8">
    <source>
        <dbReference type="EMBL" id="RKQ83504.1"/>
    </source>
</evidence>
<evidence type="ECO:0000256" key="4">
    <source>
        <dbReference type="ARBA" id="ARBA00022989"/>
    </source>
</evidence>
<feature type="transmembrane region" description="Helical" evidence="6">
    <location>
        <begin position="376"/>
        <end position="395"/>
    </location>
</feature>
<dbReference type="AlphaFoldDB" id="A0A660KSR2"/>
<feature type="transmembrane region" description="Helical" evidence="6">
    <location>
        <begin position="87"/>
        <end position="105"/>
    </location>
</feature>
<feature type="transmembrane region" description="Helical" evidence="6">
    <location>
        <begin position="351"/>
        <end position="369"/>
    </location>
</feature>
<sequence length="508" mass="53143">MRREKPSSPDVSGGMPPSWTALAPGVHVHPDHATLLSLLDRAPFRRAHLIAWILASGGTFLDGFSVFMLGMAIPLVRQDLALTATDVGLLGSALLAGAIVGASVGGRLADHVGRKPVLIGTMFVAGFAAAAAAAARDAAGLVAALVVLGAGIGMDFPASSSYIAECMPRRDRGRVMVATIAAQAVGMVVASRVASTVFSHTADLGAWRILFFAAAAVGGAFGLARTLLGESPRWLMGVGRNREAVRAIARFVRDGSEGKEALEALAARLADTPVRASRLPSGNRPPGFLALFHRAYLRRTVLSTLPWFFMDVATYGVGLFTAVLLSSLHLGQGTRSLSARLEVLARGSGDLDVFLLLGFLVGMWAVPRFGRIRMQLAGFLGMAFGAGLLLWATAFPPESPVHFALVVAGFVVFNLAMNAGPNSTTYILPAELFPTRLRATGSGFAAAAAKGGATLGVFLIPLVQNAFGLRAVLGLLLAASLLGFGSTWAFRVDDRVRTLEEHQAADLP</sequence>
<proteinExistence type="predicted"/>
<evidence type="ECO:0000256" key="6">
    <source>
        <dbReference type="SAM" id="Phobius"/>
    </source>
</evidence>
<dbReference type="InterPro" id="IPR036259">
    <property type="entry name" value="MFS_trans_sf"/>
</dbReference>
<feature type="transmembrane region" description="Helical" evidence="6">
    <location>
        <begin position="401"/>
        <end position="420"/>
    </location>
</feature>
<feature type="domain" description="Major facilitator superfamily (MFS) profile" evidence="7">
    <location>
        <begin position="51"/>
        <end position="495"/>
    </location>
</feature>
<dbReference type="PROSITE" id="PS50850">
    <property type="entry name" value="MFS"/>
    <property type="match status" value="1"/>
</dbReference>
<feature type="transmembrane region" description="Helical" evidence="6">
    <location>
        <begin position="206"/>
        <end position="228"/>
    </location>
</feature>
<keyword evidence="3 6" id="KW-0812">Transmembrane</keyword>
<feature type="transmembrane region" description="Helical" evidence="6">
    <location>
        <begin position="469"/>
        <end position="490"/>
    </location>
</feature>
<dbReference type="PANTHER" id="PTHR23511:SF34">
    <property type="entry name" value="SYNAPTIC VESICLE GLYCOPROTEIN 2"/>
    <property type="match status" value="1"/>
</dbReference>
<keyword evidence="4 6" id="KW-1133">Transmembrane helix</keyword>
<dbReference type="PROSITE" id="PS00217">
    <property type="entry name" value="SUGAR_TRANSPORT_2"/>
    <property type="match status" value="1"/>
</dbReference>
<comment type="subcellular location">
    <subcellularLocation>
        <location evidence="1">Cell membrane</location>
        <topology evidence="1">Multi-pass membrane protein</topology>
    </subcellularLocation>
</comment>
<evidence type="ECO:0000313" key="9">
    <source>
        <dbReference type="Proteomes" id="UP000267019"/>
    </source>
</evidence>
<accession>A0A660KSR2</accession>
<keyword evidence="2" id="KW-0813">Transport</keyword>
<dbReference type="Gene3D" id="1.20.1250.20">
    <property type="entry name" value="MFS general substrate transporter like domains"/>
    <property type="match status" value="2"/>
</dbReference>
<dbReference type="SUPFAM" id="SSF103473">
    <property type="entry name" value="MFS general substrate transporter"/>
    <property type="match status" value="1"/>
</dbReference>
<feature type="transmembrane region" description="Helical" evidence="6">
    <location>
        <begin position="49"/>
        <end position="75"/>
    </location>
</feature>
<dbReference type="GO" id="GO:0005886">
    <property type="term" value="C:plasma membrane"/>
    <property type="evidence" value="ECO:0007669"/>
    <property type="project" value="UniProtKB-SubCell"/>
</dbReference>
<evidence type="ECO:0000256" key="3">
    <source>
        <dbReference type="ARBA" id="ARBA00022692"/>
    </source>
</evidence>
<keyword evidence="5 6" id="KW-0472">Membrane</keyword>
<feature type="transmembrane region" description="Helical" evidence="6">
    <location>
        <begin position="441"/>
        <end position="463"/>
    </location>
</feature>
<reference evidence="8 9" key="1">
    <citation type="submission" date="2018-10" db="EMBL/GenBank/DDBJ databases">
        <title>Genomic Encyclopedia of Type Strains, Phase IV (KMG-IV): sequencing the most valuable type-strain genomes for metagenomic binning, comparative biology and taxonomic classification.</title>
        <authorList>
            <person name="Goeker M."/>
        </authorList>
    </citation>
    <scope>NUCLEOTIDE SEQUENCE [LARGE SCALE GENOMIC DNA]</scope>
    <source>
        <strain evidence="8 9">DSM 22653</strain>
    </source>
</reference>
<dbReference type="PROSITE" id="PS00216">
    <property type="entry name" value="SUGAR_TRANSPORT_1"/>
    <property type="match status" value="1"/>
</dbReference>
<comment type="caution">
    <text evidence="8">The sequence shown here is derived from an EMBL/GenBank/DDBJ whole genome shotgun (WGS) entry which is preliminary data.</text>
</comment>
<dbReference type="PANTHER" id="PTHR23511">
    <property type="entry name" value="SYNAPTIC VESICLE GLYCOPROTEIN 2"/>
    <property type="match status" value="1"/>
</dbReference>
<dbReference type="Proteomes" id="UP000267019">
    <property type="component" value="Unassembled WGS sequence"/>
</dbReference>
<dbReference type="InterPro" id="IPR020846">
    <property type="entry name" value="MFS_dom"/>
</dbReference>
<gene>
    <name evidence="8" type="ORF">C7438_1757</name>
</gene>
<feature type="transmembrane region" description="Helical" evidence="6">
    <location>
        <begin position="307"/>
        <end position="331"/>
    </location>
</feature>
<dbReference type="Pfam" id="PF00083">
    <property type="entry name" value="Sugar_tr"/>
    <property type="match status" value="1"/>
</dbReference>
<protein>
    <submittedName>
        <fullName evidence="8">Sugar phosphate permease</fullName>
    </submittedName>
</protein>
<keyword evidence="9" id="KW-1185">Reference proteome</keyword>
<feature type="transmembrane region" description="Helical" evidence="6">
    <location>
        <begin position="117"/>
        <end position="135"/>
    </location>
</feature>
<dbReference type="EMBL" id="RBIJ01000008">
    <property type="protein sequence ID" value="RKQ83504.1"/>
    <property type="molecule type" value="Genomic_DNA"/>
</dbReference>
<evidence type="ECO:0000259" key="7">
    <source>
        <dbReference type="PROSITE" id="PS50850"/>
    </source>
</evidence>
<dbReference type="InterPro" id="IPR005829">
    <property type="entry name" value="Sugar_transporter_CS"/>
</dbReference>